<name>A0ABZ0SJ69_9MICO</name>
<protein>
    <submittedName>
        <fullName evidence="1">Aldose 1-epimerase family protein</fullName>
    </submittedName>
</protein>
<dbReference type="InterPro" id="IPR014718">
    <property type="entry name" value="GH-type_carb-bd"/>
</dbReference>
<dbReference type="Proteomes" id="UP001323798">
    <property type="component" value="Chromosome"/>
</dbReference>
<proteinExistence type="predicted"/>
<dbReference type="InterPro" id="IPR011013">
    <property type="entry name" value="Gal_mutarotase_sf_dom"/>
</dbReference>
<dbReference type="PANTHER" id="PTHR10091">
    <property type="entry name" value="ALDOSE-1-EPIMERASE"/>
    <property type="match status" value="1"/>
</dbReference>
<reference evidence="1 2" key="1">
    <citation type="submission" date="2023-11" db="EMBL/GenBank/DDBJ databases">
        <title>Genome sequence of Microbacterium rhizosphaerae KACC 19337.</title>
        <authorList>
            <person name="Choi H."/>
            <person name="Kim S."/>
            <person name="Kim Y."/>
            <person name="Kwon S.-W."/>
            <person name="Heo J."/>
        </authorList>
    </citation>
    <scope>NUCLEOTIDE SEQUENCE [LARGE SCALE GENOMIC DNA]</scope>
    <source>
        <strain evidence="1 2">KACC 19337</strain>
    </source>
</reference>
<dbReference type="EMBL" id="CP139368">
    <property type="protein sequence ID" value="WPR89414.1"/>
    <property type="molecule type" value="Genomic_DNA"/>
</dbReference>
<dbReference type="SUPFAM" id="SSF74650">
    <property type="entry name" value="Galactose mutarotase-like"/>
    <property type="match status" value="1"/>
</dbReference>
<dbReference type="CDD" id="cd09022">
    <property type="entry name" value="Aldose_epim_Ec_YihR"/>
    <property type="match status" value="1"/>
</dbReference>
<dbReference type="Gene3D" id="2.70.98.10">
    <property type="match status" value="1"/>
</dbReference>
<gene>
    <name evidence="1" type="ORF">SM116_16895</name>
</gene>
<accession>A0ABZ0SJ69</accession>
<dbReference type="RefSeq" id="WP_320942130.1">
    <property type="nucleotide sequence ID" value="NZ_BAABEU010000001.1"/>
</dbReference>
<evidence type="ECO:0000313" key="1">
    <source>
        <dbReference type="EMBL" id="WPR89414.1"/>
    </source>
</evidence>
<sequence length="313" mass="33672">MPAPLSGTQFTLTRGADTAVVASIGASLRSFQHNGRDLVVPYEADALRPGYRGVTLVPWPNRVVDGRYTFGGQEEQLPLTEPARGHSLHGLAVWLDYRAVSVGEDRVRLEAVVEAQTGYPYRVGIETTFTLSADGLVQTVRATNLSDEPAPFGTGPHPYLVAGAGRVDDWTLDLPAASVLHVDERLAPTVLRPVDDGDPQRFDFRIPRTIAGAAIDHAYTDLQRDDAGIATVRLTDADGRGVAMRWDAACPWVQIHTADLDPANPAHRAGLAVEPMTCAPDAFNAPVYPFDTGLVVIEPGQSFEAGWTISAID</sequence>
<organism evidence="1 2">
    <name type="scientific">Microbacterium rhizosphaerae</name>
    <dbReference type="NCBI Taxonomy" id="1678237"/>
    <lineage>
        <taxon>Bacteria</taxon>
        <taxon>Bacillati</taxon>
        <taxon>Actinomycetota</taxon>
        <taxon>Actinomycetes</taxon>
        <taxon>Micrococcales</taxon>
        <taxon>Microbacteriaceae</taxon>
        <taxon>Microbacterium</taxon>
    </lineage>
</organism>
<keyword evidence="2" id="KW-1185">Reference proteome</keyword>
<dbReference type="PANTHER" id="PTHR10091:SF0">
    <property type="entry name" value="GALACTOSE MUTAROTASE"/>
    <property type="match status" value="1"/>
</dbReference>
<dbReference type="Pfam" id="PF01263">
    <property type="entry name" value="Aldose_epim"/>
    <property type="match status" value="1"/>
</dbReference>
<dbReference type="InterPro" id="IPR008183">
    <property type="entry name" value="Aldose_1/G6P_1-epimerase"/>
</dbReference>
<dbReference type="InterPro" id="IPR037480">
    <property type="entry name" value="YihR-like"/>
</dbReference>
<evidence type="ECO:0000313" key="2">
    <source>
        <dbReference type="Proteomes" id="UP001323798"/>
    </source>
</evidence>